<dbReference type="SUPFAM" id="SSF54211">
    <property type="entry name" value="Ribosomal protein S5 domain 2-like"/>
    <property type="match status" value="1"/>
</dbReference>
<dbReference type="PROSITE" id="PS00627">
    <property type="entry name" value="GHMP_KINASES_ATP"/>
    <property type="match status" value="1"/>
</dbReference>
<comment type="pathway">
    <text evidence="1">Amino-acid biosynthesis; L-threonine biosynthesis; L-threonine from L-aspartate: step 4/5.</text>
</comment>
<sequence>MQPLLRRDPVAVRVPATSANLGPAFDCAGLALALEDEYVAMVSDDAGVLIEVSGEGADDVPLDANNLVARAMALAFEAMGVRPAGFVLRCTNAIPHGRGMGSSAAAIVGGIVLGRALVVAGADVLSDDDVLQLALTVETHPDNIAAALYGGLNFSWIDAAGVADHIRLEVHPNVVPVLAIPGDSVLTSHARTALPAQVDFGAAAFNIARGALLVHALTQEPRHLFEATGDQVHQEARRSMYGDSLALVERLRAQGIPAVISGAGPSVLAFAEADEDTRVSDLVDPAWRVLRSAVAGLGAREVAVHPS</sequence>
<dbReference type="Gene3D" id="3.30.70.890">
    <property type="entry name" value="GHMP kinase, C-terminal domain"/>
    <property type="match status" value="1"/>
</dbReference>
<dbReference type="GO" id="GO:0004413">
    <property type="term" value="F:homoserine kinase activity"/>
    <property type="evidence" value="ECO:0007669"/>
    <property type="project" value="UniProtKB-EC"/>
</dbReference>
<evidence type="ECO:0000259" key="11">
    <source>
        <dbReference type="Pfam" id="PF00288"/>
    </source>
</evidence>
<dbReference type="InterPro" id="IPR013750">
    <property type="entry name" value="GHMP_kinase_C_dom"/>
</dbReference>
<dbReference type="PANTHER" id="PTHR20861:SF1">
    <property type="entry name" value="HOMOSERINE KINASE"/>
    <property type="match status" value="1"/>
</dbReference>
<evidence type="ECO:0000256" key="3">
    <source>
        <dbReference type="ARBA" id="ARBA00012078"/>
    </source>
</evidence>
<keyword evidence="6" id="KW-0808">Transferase</keyword>
<dbReference type="EC" id="2.7.1.39" evidence="3"/>
<keyword evidence="8" id="KW-0547">Nucleotide-binding</keyword>
<keyword evidence="10" id="KW-0067">ATP-binding</keyword>
<evidence type="ECO:0000256" key="6">
    <source>
        <dbReference type="ARBA" id="ARBA00022679"/>
    </source>
</evidence>
<dbReference type="InterPro" id="IPR036554">
    <property type="entry name" value="GHMP_kinase_C_sf"/>
</dbReference>
<dbReference type="InterPro" id="IPR014721">
    <property type="entry name" value="Ribsml_uS5_D2-typ_fold_subgr"/>
</dbReference>
<dbReference type="PIRSF" id="PIRSF000676">
    <property type="entry name" value="Homoser_kin"/>
    <property type="match status" value="1"/>
</dbReference>
<feature type="domain" description="GHMP kinase C-terminal" evidence="12">
    <location>
        <begin position="227"/>
        <end position="275"/>
    </location>
</feature>
<keyword evidence="5" id="KW-0028">Amino-acid biosynthesis</keyword>
<evidence type="ECO:0000256" key="4">
    <source>
        <dbReference type="ARBA" id="ARBA00017858"/>
    </source>
</evidence>
<accession>A0A6J7ESL9</accession>
<protein>
    <recommendedName>
        <fullName evidence="4">Homoserine kinase</fullName>
        <ecNumber evidence="3">2.7.1.39</ecNumber>
    </recommendedName>
</protein>
<dbReference type="AlphaFoldDB" id="A0A6J7ESL9"/>
<evidence type="ECO:0000313" key="13">
    <source>
        <dbReference type="EMBL" id="CAB4882453.1"/>
    </source>
</evidence>
<evidence type="ECO:0000256" key="9">
    <source>
        <dbReference type="ARBA" id="ARBA00022777"/>
    </source>
</evidence>
<dbReference type="HAMAP" id="MF_00384">
    <property type="entry name" value="Homoser_kinase"/>
    <property type="match status" value="1"/>
</dbReference>
<dbReference type="InterPro" id="IPR006203">
    <property type="entry name" value="GHMP_knse_ATP-bd_CS"/>
</dbReference>
<evidence type="ECO:0000256" key="8">
    <source>
        <dbReference type="ARBA" id="ARBA00022741"/>
    </source>
</evidence>
<dbReference type="UniPathway" id="UPA00050">
    <property type="reaction ID" value="UER00064"/>
</dbReference>
<name>A0A6J7ESL9_9ZZZZ</name>
<evidence type="ECO:0000256" key="7">
    <source>
        <dbReference type="ARBA" id="ARBA00022697"/>
    </source>
</evidence>
<dbReference type="PRINTS" id="PR00958">
    <property type="entry name" value="HOMSERKINASE"/>
</dbReference>
<evidence type="ECO:0000259" key="12">
    <source>
        <dbReference type="Pfam" id="PF08544"/>
    </source>
</evidence>
<dbReference type="SUPFAM" id="SSF55060">
    <property type="entry name" value="GHMP Kinase, C-terminal domain"/>
    <property type="match status" value="1"/>
</dbReference>
<evidence type="ECO:0000256" key="1">
    <source>
        <dbReference type="ARBA" id="ARBA00005015"/>
    </source>
</evidence>
<reference evidence="13" key="1">
    <citation type="submission" date="2020-05" db="EMBL/GenBank/DDBJ databases">
        <authorList>
            <person name="Chiriac C."/>
            <person name="Salcher M."/>
            <person name="Ghai R."/>
            <person name="Kavagutti S V."/>
        </authorList>
    </citation>
    <scope>NUCLEOTIDE SEQUENCE</scope>
</reference>
<dbReference type="InterPro" id="IPR006204">
    <property type="entry name" value="GHMP_kinase_N_dom"/>
</dbReference>
<proteinExistence type="inferred from homology"/>
<dbReference type="GO" id="GO:0009088">
    <property type="term" value="P:threonine biosynthetic process"/>
    <property type="evidence" value="ECO:0007669"/>
    <property type="project" value="UniProtKB-UniPathway"/>
</dbReference>
<organism evidence="13">
    <name type="scientific">freshwater metagenome</name>
    <dbReference type="NCBI Taxonomy" id="449393"/>
    <lineage>
        <taxon>unclassified sequences</taxon>
        <taxon>metagenomes</taxon>
        <taxon>ecological metagenomes</taxon>
    </lineage>
</organism>
<dbReference type="GO" id="GO:0005524">
    <property type="term" value="F:ATP binding"/>
    <property type="evidence" value="ECO:0007669"/>
    <property type="project" value="UniProtKB-KW"/>
</dbReference>
<keyword evidence="9" id="KW-0418">Kinase</keyword>
<dbReference type="InterPro" id="IPR020568">
    <property type="entry name" value="Ribosomal_Su5_D2-typ_SF"/>
</dbReference>
<dbReference type="NCBIfam" id="TIGR00191">
    <property type="entry name" value="thrB"/>
    <property type="match status" value="1"/>
</dbReference>
<dbReference type="PANTHER" id="PTHR20861">
    <property type="entry name" value="HOMOSERINE/4-DIPHOSPHOCYTIDYL-2-C-METHYL-D-ERYTHRITOL KINASE"/>
    <property type="match status" value="1"/>
</dbReference>
<dbReference type="EMBL" id="CAFBLS010000195">
    <property type="protein sequence ID" value="CAB4882453.1"/>
    <property type="molecule type" value="Genomic_DNA"/>
</dbReference>
<dbReference type="Gene3D" id="3.30.230.10">
    <property type="match status" value="1"/>
</dbReference>
<evidence type="ECO:0000256" key="2">
    <source>
        <dbReference type="ARBA" id="ARBA00007370"/>
    </source>
</evidence>
<evidence type="ECO:0000256" key="10">
    <source>
        <dbReference type="ARBA" id="ARBA00022840"/>
    </source>
</evidence>
<dbReference type="Pfam" id="PF00288">
    <property type="entry name" value="GHMP_kinases_N"/>
    <property type="match status" value="1"/>
</dbReference>
<gene>
    <name evidence="13" type="ORF">UFOPK3402_01442</name>
</gene>
<evidence type="ECO:0000256" key="5">
    <source>
        <dbReference type="ARBA" id="ARBA00022605"/>
    </source>
</evidence>
<keyword evidence="7" id="KW-0791">Threonine biosynthesis</keyword>
<dbReference type="Pfam" id="PF08544">
    <property type="entry name" value="GHMP_kinases_C"/>
    <property type="match status" value="1"/>
</dbReference>
<dbReference type="InterPro" id="IPR000870">
    <property type="entry name" value="Homoserine_kinase"/>
</dbReference>
<feature type="domain" description="GHMP kinase N-terminal" evidence="11">
    <location>
        <begin position="66"/>
        <end position="151"/>
    </location>
</feature>
<comment type="similarity">
    <text evidence="2">Belongs to the GHMP kinase family. Homoserine kinase subfamily.</text>
</comment>